<gene>
    <name evidence="1" type="primary">AVEN_15269_1</name>
    <name evidence="1" type="ORF">TNCT_631151</name>
</gene>
<evidence type="ECO:0000313" key="2">
    <source>
        <dbReference type="Proteomes" id="UP000887116"/>
    </source>
</evidence>
<proteinExistence type="predicted"/>
<dbReference type="OrthoDB" id="6431693at2759"/>
<dbReference type="Proteomes" id="UP000887116">
    <property type="component" value="Unassembled WGS sequence"/>
</dbReference>
<name>A0A8X6KQ74_TRICU</name>
<evidence type="ECO:0000313" key="1">
    <source>
        <dbReference type="EMBL" id="GFQ80466.1"/>
    </source>
</evidence>
<sequence length="178" mass="20613">MAENEKVSHLMKGVTEDVYQSLLVKDISCTSDFIKECQRIEEMNQRRIAKHRFTRLPNVVPIESIEEHEDLKTLIRRIVREEVQRMLAPAQQNTQLESPSLEEVIREEVQQALCPVIPSGSVAVNRRNEPPRRPKTYAALVRQPRLPVEPLPVPRQTDVWRTDDNRPVCFHCGIEEAT</sequence>
<comment type="caution">
    <text evidence="1">The sequence shown here is derived from an EMBL/GenBank/DDBJ whole genome shotgun (WGS) entry which is preliminary data.</text>
</comment>
<reference evidence="1" key="1">
    <citation type="submission" date="2020-07" db="EMBL/GenBank/DDBJ databases">
        <title>Multicomponent nature underlies the extraordinary mechanical properties of spider dragline silk.</title>
        <authorList>
            <person name="Kono N."/>
            <person name="Nakamura H."/>
            <person name="Mori M."/>
            <person name="Yoshida Y."/>
            <person name="Ohtoshi R."/>
            <person name="Malay A.D."/>
            <person name="Moran D.A.P."/>
            <person name="Tomita M."/>
            <person name="Numata K."/>
            <person name="Arakawa K."/>
        </authorList>
    </citation>
    <scope>NUCLEOTIDE SEQUENCE</scope>
</reference>
<dbReference type="EMBL" id="BMAO01022229">
    <property type="protein sequence ID" value="GFQ80466.1"/>
    <property type="molecule type" value="Genomic_DNA"/>
</dbReference>
<keyword evidence="2" id="KW-1185">Reference proteome</keyword>
<accession>A0A8X6KQ74</accession>
<protein>
    <submittedName>
        <fullName evidence="1">CCHC-type domain-containing protein</fullName>
    </submittedName>
</protein>
<dbReference type="AlphaFoldDB" id="A0A8X6KQ74"/>
<organism evidence="1 2">
    <name type="scientific">Trichonephila clavata</name>
    <name type="common">Joro spider</name>
    <name type="synonym">Nephila clavata</name>
    <dbReference type="NCBI Taxonomy" id="2740835"/>
    <lineage>
        <taxon>Eukaryota</taxon>
        <taxon>Metazoa</taxon>
        <taxon>Ecdysozoa</taxon>
        <taxon>Arthropoda</taxon>
        <taxon>Chelicerata</taxon>
        <taxon>Arachnida</taxon>
        <taxon>Araneae</taxon>
        <taxon>Araneomorphae</taxon>
        <taxon>Entelegynae</taxon>
        <taxon>Araneoidea</taxon>
        <taxon>Nephilidae</taxon>
        <taxon>Trichonephila</taxon>
    </lineage>
</organism>